<evidence type="ECO:0000313" key="2">
    <source>
        <dbReference type="EMBL" id="PIL26911.1"/>
    </source>
</evidence>
<feature type="region of interest" description="Disordered" evidence="1">
    <location>
        <begin position="158"/>
        <end position="200"/>
    </location>
</feature>
<dbReference type="PANTHER" id="PTHR46579">
    <property type="entry name" value="F5/8 TYPE C DOMAIN-CONTAINING PROTEIN-RELATED"/>
    <property type="match status" value="1"/>
</dbReference>
<feature type="compositionally biased region" description="Low complexity" evidence="1">
    <location>
        <begin position="415"/>
        <end position="431"/>
    </location>
</feature>
<gene>
    <name evidence="2" type="ORF">GSI_10049</name>
</gene>
<reference evidence="2 3" key="1">
    <citation type="journal article" date="2015" name="Sci. Rep.">
        <title>Chromosome-level genome map provides insights into diverse defense mechanisms in the medicinal fungus Ganoderma sinense.</title>
        <authorList>
            <person name="Zhu Y."/>
            <person name="Xu J."/>
            <person name="Sun C."/>
            <person name="Zhou S."/>
            <person name="Xu H."/>
            <person name="Nelson D.R."/>
            <person name="Qian J."/>
            <person name="Song J."/>
            <person name="Luo H."/>
            <person name="Xiang L."/>
            <person name="Li Y."/>
            <person name="Xu Z."/>
            <person name="Ji A."/>
            <person name="Wang L."/>
            <person name="Lu S."/>
            <person name="Hayward A."/>
            <person name="Sun W."/>
            <person name="Li X."/>
            <person name="Schwartz D.C."/>
            <person name="Wang Y."/>
            <person name="Chen S."/>
        </authorList>
    </citation>
    <scope>NUCLEOTIDE SEQUENCE [LARGE SCALE GENOMIC DNA]</scope>
    <source>
        <strain evidence="2 3">ZZ0214-1</strain>
    </source>
</reference>
<comment type="caution">
    <text evidence="2">The sequence shown here is derived from an EMBL/GenBank/DDBJ whole genome shotgun (WGS) entry which is preliminary data.</text>
</comment>
<feature type="compositionally biased region" description="Polar residues" evidence="1">
    <location>
        <begin position="404"/>
        <end position="414"/>
    </location>
</feature>
<evidence type="ECO:0008006" key="4">
    <source>
        <dbReference type="Google" id="ProtNLM"/>
    </source>
</evidence>
<feature type="compositionally biased region" description="Basic and acidic residues" evidence="1">
    <location>
        <begin position="175"/>
        <end position="184"/>
    </location>
</feature>
<dbReference type="STRING" id="1077348.A0A2G8RZG7"/>
<sequence>MKRSNEERTTQMEDEMKKLKDLLENHLGPAKTSYSQAEGALRKEKKHLEDFQFQYAERLDKMQASLGKAERDLSVLKSQWTSNKKILEDMANQLSPTQDLAREAIEQLRQVDEKQQTVWAVVRMLQDDLHDFTHRTPGEESNDVEAPGLLSLASELSGPRLEDQWPPSPNYVSSRVKDDERWDCPRSQSSLPSSQGDSAWSDSELSSALLLDCQEHGEAAVLQTHTNVSDTPQAQARSTEPPSVATAATIGQNFVSPAATSGLVISDLIVKFHSICNWWSAQALCKILEGVPLLPDCTSPLLLALLSAMLVTDHRPNCLSRASVVGMGVIPLNNVFIENDEEQSGRLLTEKIRKKHLEADKWRKEQEELRESTVSHTILLAAASQPLSRQGSISLPVRRRDTQDNSSFQENVTDAPTGGSTRASSASTPSTHNEGERTAQSSTPPSGAIAARERSLANLTSIVQRLRNRFPSGMGLTFSNEPSMDGPPPEPNEATFVEAYQWFLEQRRYIEEDLPPLSHYEMDRRRIGLLRTIEDPSKLAYAKSLQPFVLAALIMSIVLHSLAAVSRVHVDYVLATLQAVLYGTVLWCNAQSGDSSDLTPSQASWLKTVPGDTRTVLTSLGLEPDIIRYACCPQCFATYLPDPDKPDDPYPRSCTFQETNKPICGAELVYEQEHAPTHKGGKVKTTLEPLQVYPYRTVESYLTDLLSRPGYVKMMKTAWTRSSNPKWRDLFDAPGLRNFLGPDGRTPFSEQSDGCVHIVFSLFIDWFNPFGNKKAGKSHSVGAIYLVCNNLPPHLRYKPENICLVGIIPGPREPQLHQLNHLLRPLIDELLVLWHCGLLFAGASPLDPPLLIKAAMIPLVCDLPALRKTAGFAGHMSSHFCSFCELTKDRINDLNRLKWPRHSWDDHRRYARAWLDAPTEAARDVEFKKHGIRWSELLRLEYWDPTRFAVVDAMHNLFLGELRHHCRDVWGLDVKDKTGDSKGADPHTPEQQRVQLQRVITGLHKHSKNALDKVRKGYVVAVAEFNGVAPEAGEFTKAAYVAALISWAKDFTGSIKLPPVLEESTADFHLVEGPHDISKFRVLDQHTLDQIRKDIAATSFPSWMERPPKNFGSPSHGKLKADQWRTVCTVSLVISLCRLWGSSTASRRQRLLLDNFLDLARAVDLAARHAMDQPRVEKYDGYMLSYLTSLRSLFGHQLVPNHHLSLHLRECLSLFGPVHAWWAFPFERFNGLLGRLNTNSKSAQMAVTFMRYFYIGVNLRWLMNTTKWPDMSHYQHMVAAYKDAVMNAVSIRGVNVADIVAFESHETDTDAYMAIYDEQKEVNLSADVHRALATLLRPSGDKQALSAKCHHIRSVDRDGMTFATRKAGKRNSFVLFSSDHSDTWASSFPRAGQIADIFIHARREAERIVFEPFFVIDEYMQLGRAHATQDPYRSYADLETCLHYNKFHPTQRVVRLSNIQCHFASLVCTVEGINEECIVD</sequence>
<keyword evidence="3" id="KW-1185">Reference proteome</keyword>
<accession>A0A2G8RZG7</accession>
<evidence type="ECO:0000313" key="3">
    <source>
        <dbReference type="Proteomes" id="UP000230002"/>
    </source>
</evidence>
<protein>
    <recommendedName>
        <fullName evidence="4">DUF4218 domain-containing protein</fullName>
    </recommendedName>
</protein>
<evidence type="ECO:0000256" key="1">
    <source>
        <dbReference type="SAM" id="MobiDB-lite"/>
    </source>
</evidence>
<dbReference type="Pfam" id="PF02992">
    <property type="entry name" value="Transposase_21"/>
    <property type="match status" value="1"/>
</dbReference>
<feature type="region of interest" description="Disordered" evidence="1">
    <location>
        <begin position="390"/>
        <end position="449"/>
    </location>
</feature>
<dbReference type="PANTHER" id="PTHR46579:SF1">
    <property type="entry name" value="F5_8 TYPE C DOMAIN-CONTAINING PROTEIN"/>
    <property type="match status" value="1"/>
</dbReference>
<proteinExistence type="predicted"/>
<dbReference type="OrthoDB" id="3247418at2759"/>
<name>A0A2G8RZG7_9APHY</name>
<dbReference type="InterPro" id="IPR004242">
    <property type="entry name" value="Transposase_21"/>
</dbReference>
<feature type="compositionally biased region" description="Low complexity" evidence="1">
    <location>
        <begin position="187"/>
        <end position="200"/>
    </location>
</feature>
<organism evidence="2 3">
    <name type="scientific">Ganoderma sinense ZZ0214-1</name>
    <dbReference type="NCBI Taxonomy" id="1077348"/>
    <lineage>
        <taxon>Eukaryota</taxon>
        <taxon>Fungi</taxon>
        <taxon>Dikarya</taxon>
        <taxon>Basidiomycota</taxon>
        <taxon>Agaricomycotina</taxon>
        <taxon>Agaricomycetes</taxon>
        <taxon>Polyporales</taxon>
        <taxon>Polyporaceae</taxon>
        <taxon>Ganoderma</taxon>
    </lineage>
</organism>
<dbReference type="EMBL" id="AYKW01000034">
    <property type="protein sequence ID" value="PIL26911.1"/>
    <property type="molecule type" value="Genomic_DNA"/>
</dbReference>
<dbReference type="Proteomes" id="UP000230002">
    <property type="component" value="Unassembled WGS sequence"/>
</dbReference>